<proteinExistence type="predicted"/>
<dbReference type="OrthoDB" id="5519744at2"/>
<reference evidence="2" key="1">
    <citation type="submission" date="2016-10" db="EMBL/GenBank/DDBJ databases">
        <authorList>
            <person name="Varghese N."/>
            <person name="Submissions S."/>
        </authorList>
    </citation>
    <scope>NUCLEOTIDE SEQUENCE [LARGE SCALE GENOMIC DNA]</scope>
    <source>
        <strain evidence="2">DSM 17044</strain>
    </source>
</reference>
<sequence>MSDTETFLGLAFSKAPAAEANSAMARIREEQDGEFAEATSYEFMLPDGNIRPFLLERLLPRLVDYLETKGAKLPGCGRVFLSVFSGDTLYFIHARDAVRQLSEWSGLSIEELRRRYRS</sequence>
<dbReference type="AlphaFoldDB" id="A0A1H7ZBQ6"/>
<dbReference type="EMBL" id="FOAP01000018">
    <property type="protein sequence ID" value="SEM55661.1"/>
    <property type="molecule type" value="Genomic_DNA"/>
</dbReference>
<dbReference type="RefSeq" id="WP_075009632.1">
    <property type="nucleotide sequence ID" value="NZ_FOAP01000018.1"/>
</dbReference>
<dbReference type="Proteomes" id="UP000182719">
    <property type="component" value="Unassembled WGS sequence"/>
</dbReference>
<organism evidence="1 2">
    <name type="scientific">Stigmatella aurantiaca</name>
    <dbReference type="NCBI Taxonomy" id="41"/>
    <lineage>
        <taxon>Bacteria</taxon>
        <taxon>Pseudomonadati</taxon>
        <taxon>Myxococcota</taxon>
        <taxon>Myxococcia</taxon>
        <taxon>Myxococcales</taxon>
        <taxon>Cystobacterineae</taxon>
        <taxon>Archangiaceae</taxon>
        <taxon>Stigmatella</taxon>
    </lineage>
</organism>
<gene>
    <name evidence="1" type="ORF">SAMN05444354_118148</name>
</gene>
<dbReference type="NCBIfam" id="NF041086">
    <property type="entry name" value="STAUR_1299_fam"/>
    <property type="match status" value="1"/>
</dbReference>
<keyword evidence="2" id="KW-1185">Reference proteome</keyword>
<evidence type="ECO:0000313" key="2">
    <source>
        <dbReference type="Proteomes" id="UP000182719"/>
    </source>
</evidence>
<evidence type="ECO:0000313" key="1">
    <source>
        <dbReference type="EMBL" id="SEM55661.1"/>
    </source>
</evidence>
<protein>
    <submittedName>
        <fullName evidence="1">Uncharacterized protein</fullName>
    </submittedName>
</protein>
<name>A0A1H7ZBQ6_STIAU</name>
<accession>A0A1H7ZBQ6</accession>